<name>A0A1A6BDQ9_MYCGO</name>
<evidence type="ECO:0000256" key="1">
    <source>
        <dbReference type="ARBA" id="ARBA00005254"/>
    </source>
</evidence>
<keyword evidence="5" id="KW-1185">Reference proteome</keyword>
<accession>A0A1A6BDQ9</accession>
<dbReference type="EMBL" id="LQOY01000246">
    <property type="protein sequence ID" value="ORV67329.1"/>
    <property type="molecule type" value="Genomic_DNA"/>
</dbReference>
<dbReference type="InterPro" id="IPR014748">
    <property type="entry name" value="Enoyl-CoA_hydra_C"/>
</dbReference>
<comment type="similarity">
    <text evidence="1">Belongs to the enoyl-CoA hydratase/isomerase family.</text>
</comment>
<evidence type="ECO:0000313" key="5">
    <source>
        <dbReference type="Proteomes" id="UP000193928"/>
    </source>
</evidence>
<dbReference type="AlphaFoldDB" id="A0A1A6BDQ9"/>
<comment type="caution">
    <text evidence="2">The sequence shown here is derived from an EMBL/GenBank/DDBJ whole genome shotgun (WGS) entry which is preliminary data.</text>
</comment>
<dbReference type="Gene3D" id="3.90.226.10">
    <property type="entry name" value="2-enoyl-CoA Hydratase, Chain A, domain 1"/>
    <property type="match status" value="1"/>
</dbReference>
<dbReference type="Pfam" id="PF00378">
    <property type="entry name" value="ECH_1"/>
    <property type="match status" value="1"/>
</dbReference>
<dbReference type="GO" id="GO:0003824">
    <property type="term" value="F:catalytic activity"/>
    <property type="evidence" value="ECO:0007669"/>
    <property type="project" value="UniProtKB-ARBA"/>
</dbReference>
<reference evidence="3 5" key="1">
    <citation type="submission" date="2016-01" db="EMBL/GenBank/DDBJ databases">
        <title>The new phylogeny of the genus Mycobacterium.</title>
        <authorList>
            <person name="Tarcisio F."/>
            <person name="Conor M."/>
            <person name="Antonella G."/>
            <person name="Elisabetta G."/>
            <person name="Giulia F.S."/>
            <person name="Sara T."/>
            <person name="Anna F."/>
            <person name="Clotilde B."/>
            <person name="Roberto B."/>
            <person name="Veronica D.S."/>
            <person name="Fabio R."/>
            <person name="Monica P."/>
            <person name="Olivier J."/>
            <person name="Enrico T."/>
            <person name="Nicola S."/>
        </authorList>
    </citation>
    <scope>NUCLEOTIDE SEQUENCE [LARGE SCALE GENOMIC DNA]</scope>
    <source>
        <strain evidence="3 5">DSM 44160</strain>
    </source>
</reference>
<reference evidence="2 4" key="2">
    <citation type="submission" date="2016-06" db="EMBL/GenBank/DDBJ databases">
        <authorList>
            <person name="Kjaerup R.B."/>
            <person name="Dalgaard T.S."/>
            <person name="Juul-Madsen H.R."/>
        </authorList>
    </citation>
    <scope>NUCLEOTIDE SEQUENCE [LARGE SCALE GENOMIC DNA]</scope>
    <source>
        <strain evidence="2 4">1245752.6</strain>
    </source>
</reference>
<dbReference type="Proteomes" id="UP000193928">
    <property type="component" value="Unassembled WGS sequence"/>
</dbReference>
<dbReference type="Proteomes" id="UP000093757">
    <property type="component" value="Unassembled WGS sequence"/>
</dbReference>
<organism evidence="2 4">
    <name type="scientific">Mycobacterium gordonae</name>
    <dbReference type="NCBI Taxonomy" id="1778"/>
    <lineage>
        <taxon>Bacteria</taxon>
        <taxon>Bacillati</taxon>
        <taxon>Actinomycetota</taxon>
        <taxon>Actinomycetes</taxon>
        <taxon>Mycobacteriales</taxon>
        <taxon>Mycobacteriaceae</taxon>
        <taxon>Mycobacterium</taxon>
    </lineage>
</organism>
<evidence type="ECO:0000313" key="3">
    <source>
        <dbReference type="EMBL" id="ORV67329.1"/>
    </source>
</evidence>
<dbReference type="InterPro" id="IPR001753">
    <property type="entry name" value="Enoyl-CoA_hydra/iso"/>
</dbReference>
<gene>
    <name evidence="2" type="ORF">A9W98_24925</name>
    <name evidence="3" type="ORF">AWC08_08690</name>
</gene>
<dbReference type="EMBL" id="MAEM01000363">
    <property type="protein sequence ID" value="OBS00450.1"/>
    <property type="molecule type" value="Genomic_DNA"/>
</dbReference>
<proteinExistence type="inferred from homology"/>
<dbReference type="PANTHER" id="PTHR43459">
    <property type="entry name" value="ENOYL-COA HYDRATASE"/>
    <property type="match status" value="1"/>
</dbReference>
<protein>
    <submittedName>
        <fullName evidence="2">Enoyl-CoA hydratase</fullName>
    </submittedName>
</protein>
<sequence>MTGVGDYQAEKNTAVQGLSVSHVDGVLAVTIDRPENLNALTVPVLSGLADLLESAAGDPGVKVVRLGGAGRAFCAGASMNVDDWHGVGSAIEIARQGNRVVRAITAMPQPVVAVVHGPAAGSGVSLALACDLVLASEKAYFTLAVTKVGLMPDAGASSSLAAAVGRGRAMRMALLNERLSAAQALAWGLVCAVYPPEQLEWETNKVIHALLAGPTAAFSETKAAINAATLDGLEPALERELHGLAVLVESDDFIEGASAFHQRRPAAFPGG</sequence>
<dbReference type="OrthoDB" id="9777711at2"/>
<dbReference type="InterPro" id="IPR029045">
    <property type="entry name" value="ClpP/crotonase-like_dom_sf"/>
</dbReference>
<dbReference type="CDD" id="cd06558">
    <property type="entry name" value="crotonase-like"/>
    <property type="match status" value="1"/>
</dbReference>
<evidence type="ECO:0000313" key="2">
    <source>
        <dbReference type="EMBL" id="OBS00450.1"/>
    </source>
</evidence>
<dbReference type="Gene3D" id="1.10.12.10">
    <property type="entry name" value="Lyase 2-enoyl-coa Hydratase, Chain A, domain 2"/>
    <property type="match status" value="1"/>
</dbReference>
<dbReference type="PANTHER" id="PTHR43459:SF1">
    <property type="entry name" value="EG:BACN32G11.4 PROTEIN"/>
    <property type="match status" value="1"/>
</dbReference>
<evidence type="ECO:0000313" key="4">
    <source>
        <dbReference type="Proteomes" id="UP000093757"/>
    </source>
</evidence>
<dbReference type="SUPFAM" id="SSF52096">
    <property type="entry name" value="ClpP/crotonase"/>
    <property type="match status" value="1"/>
</dbReference>